<accession>A0A0N8H7C2</accession>
<name>A0A0N8H7C2_9HYPO</name>
<protein>
    <submittedName>
        <fullName evidence="1">Uncharacterized protein</fullName>
    </submittedName>
</protein>
<evidence type="ECO:0000313" key="2">
    <source>
        <dbReference type="Proteomes" id="UP000050424"/>
    </source>
</evidence>
<dbReference type="AlphaFoldDB" id="A0A0N8H7C2"/>
<comment type="caution">
    <text evidence="1">The sequence shown here is derived from an EMBL/GenBank/DDBJ whole genome shotgun (WGS) entry which is preliminary data.</text>
</comment>
<reference evidence="1 2" key="1">
    <citation type="submission" date="2015-09" db="EMBL/GenBank/DDBJ databases">
        <title>Draft genome of a European isolate of the apple canker pathogen Neonectria ditissima.</title>
        <authorList>
            <person name="Gomez-Cortecero A."/>
            <person name="Harrison R.J."/>
            <person name="Armitage A.D."/>
        </authorList>
    </citation>
    <scope>NUCLEOTIDE SEQUENCE [LARGE SCALE GENOMIC DNA]</scope>
    <source>
        <strain evidence="1 2">R09/05</strain>
    </source>
</reference>
<dbReference type="EMBL" id="LKCW01000066">
    <property type="protein sequence ID" value="KPM41364.1"/>
    <property type="molecule type" value="Genomic_DNA"/>
</dbReference>
<evidence type="ECO:0000313" key="1">
    <source>
        <dbReference type="EMBL" id="KPM41364.1"/>
    </source>
</evidence>
<gene>
    <name evidence="1" type="ORF">AK830_g5155</name>
</gene>
<proteinExistence type="predicted"/>
<dbReference type="Proteomes" id="UP000050424">
    <property type="component" value="Unassembled WGS sequence"/>
</dbReference>
<keyword evidence="2" id="KW-1185">Reference proteome</keyword>
<sequence length="121" mass="13801">MPNETNRASYLVVGVGHVEHLLHNNINGRRIRYSREPWSWPINIFESSKGKGALPPIRHQRSVQGQMDKRGLEYESDYTVHLDHLFTAVAQTLLLTDDIDADYWNDLDDDVCAAVWKAVAA</sequence>
<organism evidence="1 2">
    <name type="scientific">Neonectria ditissima</name>
    <dbReference type="NCBI Taxonomy" id="78410"/>
    <lineage>
        <taxon>Eukaryota</taxon>
        <taxon>Fungi</taxon>
        <taxon>Dikarya</taxon>
        <taxon>Ascomycota</taxon>
        <taxon>Pezizomycotina</taxon>
        <taxon>Sordariomycetes</taxon>
        <taxon>Hypocreomycetidae</taxon>
        <taxon>Hypocreales</taxon>
        <taxon>Nectriaceae</taxon>
        <taxon>Neonectria</taxon>
    </lineage>
</organism>